<dbReference type="Gene3D" id="2.60.40.1530">
    <property type="entry name" value="ntegrin, alpha v. Chain A, domain 4"/>
    <property type="match status" value="1"/>
</dbReference>
<dbReference type="InterPro" id="IPR018184">
    <property type="entry name" value="Integrin_alpha_C_CS"/>
</dbReference>
<reference evidence="17" key="1">
    <citation type="submission" date="2023-06" db="EMBL/GenBank/DDBJ databases">
        <authorList>
            <person name="Delattre M."/>
        </authorList>
    </citation>
    <scope>NUCLEOTIDE SEQUENCE</scope>
    <source>
        <strain evidence="17">AF72</strain>
    </source>
</reference>
<feature type="chain" id="PRO_5041488766" description="Integrin alpha-2 domain-containing protein" evidence="13">
    <location>
        <begin position="22"/>
        <end position="1139"/>
    </location>
</feature>
<dbReference type="InterPro" id="IPR013517">
    <property type="entry name" value="FG-GAP"/>
</dbReference>
<keyword evidence="8 13" id="KW-0401">Integrin</keyword>
<dbReference type="Gene3D" id="2.130.10.130">
    <property type="entry name" value="Integrin alpha, N-terminal"/>
    <property type="match status" value="1"/>
</dbReference>
<feature type="repeat" description="FG-GAP" evidence="12">
    <location>
        <begin position="387"/>
        <end position="447"/>
    </location>
</feature>
<evidence type="ECO:0000256" key="6">
    <source>
        <dbReference type="ARBA" id="ARBA00022889"/>
    </source>
</evidence>
<feature type="non-terminal residue" evidence="17">
    <location>
        <position position="1"/>
    </location>
</feature>
<evidence type="ECO:0000256" key="10">
    <source>
        <dbReference type="ARBA" id="ARBA00023170"/>
    </source>
</evidence>
<feature type="domain" description="Integrin alpha third immunoglobulin-like" evidence="16">
    <location>
        <begin position="826"/>
        <end position="1074"/>
    </location>
</feature>
<feature type="transmembrane region" description="Helical" evidence="13">
    <location>
        <begin position="1085"/>
        <end position="1109"/>
    </location>
</feature>
<keyword evidence="5" id="KW-0677">Repeat</keyword>
<dbReference type="InterPro" id="IPR013649">
    <property type="entry name" value="Integrin_alpha_Ig-like_1"/>
</dbReference>
<evidence type="ECO:0000259" key="14">
    <source>
        <dbReference type="Pfam" id="PF08441"/>
    </source>
</evidence>
<dbReference type="SUPFAM" id="SSF69318">
    <property type="entry name" value="Integrin alpha N-terminal domain"/>
    <property type="match status" value="1"/>
</dbReference>
<comment type="caution">
    <text evidence="17">The sequence shown here is derived from an EMBL/GenBank/DDBJ whole genome shotgun (WGS) entry which is preliminary data.</text>
</comment>
<keyword evidence="9 13" id="KW-0472">Membrane</keyword>
<dbReference type="GO" id="GO:0098609">
    <property type="term" value="P:cell-cell adhesion"/>
    <property type="evidence" value="ECO:0007669"/>
    <property type="project" value="TreeGrafter"/>
</dbReference>
<evidence type="ECO:0000256" key="8">
    <source>
        <dbReference type="ARBA" id="ARBA00023037"/>
    </source>
</evidence>
<dbReference type="GO" id="GO:0009897">
    <property type="term" value="C:external side of plasma membrane"/>
    <property type="evidence" value="ECO:0007669"/>
    <property type="project" value="TreeGrafter"/>
</dbReference>
<evidence type="ECO:0000256" key="1">
    <source>
        <dbReference type="ARBA" id="ARBA00004479"/>
    </source>
</evidence>
<comment type="similarity">
    <text evidence="2 13">Belongs to the integrin alpha chain family.</text>
</comment>
<keyword evidence="4 13" id="KW-0732">Signal</keyword>
<dbReference type="Pfam" id="PF20805">
    <property type="entry name" value="Integrin_A_Ig_2"/>
    <property type="match status" value="1"/>
</dbReference>
<keyword evidence="10 13" id="KW-0675">Receptor</keyword>
<organism evidence="17 18">
    <name type="scientific">Mesorhabditis spiculigera</name>
    <dbReference type="NCBI Taxonomy" id="96644"/>
    <lineage>
        <taxon>Eukaryota</taxon>
        <taxon>Metazoa</taxon>
        <taxon>Ecdysozoa</taxon>
        <taxon>Nematoda</taxon>
        <taxon>Chromadorea</taxon>
        <taxon>Rhabditida</taxon>
        <taxon>Rhabditina</taxon>
        <taxon>Rhabditomorpha</taxon>
        <taxon>Rhabditoidea</taxon>
        <taxon>Rhabditidae</taxon>
        <taxon>Mesorhabditinae</taxon>
        <taxon>Mesorhabditis</taxon>
    </lineage>
</organism>
<feature type="repeat" description="FG-GAP" evidence="12">
    <location>
        <begin position="315"/>
        <end position="379"/>
    </location>
</feature>
<dbReference type="PANTHER" id="PTHR23220:SF122">
    <property type="entry name" value="INTEGRIN ALPHA-PS1"/>
    <property type="match status" value="1"/>
</dbReference>
<dbReference type="Proteomes" id="UP001177023">
    <property type="component" value="Unassembled WGS sequence"/>
</dbReference>
<dbReference type="GO" id="GO:0005178">
    <property type="term" value="F:integrin binding"/>
    <property type="evidence" value="ECO:0007669"/>
    <property type="project" value="TreeGrafter"/>
</dbReference>
<feature type="domain" description="Integrin alpha second immunoglobulin-like" evidence="15">
    <location>
        <begin position="674"/>
        <end position="818"/>
    </location>
</feature>
<protein>
    <recommendedName>
        <fullName evidence="19">Integrin alpha-2 domain-containing protein</fullName>
    </recommendedName>
</protein>
<evidence type="ECO:0000256" key="2">
    <source>
        <dbReference type="ARBA" id="ARBA00008054"/>
    </source>
</evidence>
<evidence type="ECO:0000259" key="16">
    <source>
        <dbReference type="Pfam" id="PF20806"/>
    </source>
</evidence>
<evidence type="ECO:0000313" key="17">
    <source>
        <dbReference type="EMBL" id="CAJ0580785.1"/>
    </source>
</evidence>
<evidence type="ECO:0008006" key="19">
    <source>
        <dbReference type="Google" id="ProtNLM"/>
    </source>
</evidence>
<dbReference type="InterPro" id="IPR032695">
    <property type="entry name" value="Integrin_dom_sf"/>
</dbReference>
<dbReference type="InterPro" id="IPR048286">
    <property type="entry name" value="Integrin_alpha_Ig-like_3"/>
</dbReference>
<dbReference type="Gene3D" id="2.60.40.1510">
    <property type="entry name" value="ntegrin, alpha v. Chain A, domain 3"/>
    <property type="match status" value="1"/>
</dbReference>
<sequence length="1139" mass="126811">MRRRRTAWLAAIAAIFSAATAFNLDDAAPIYKFGPDETNFGFSVAEHIRGKEPVIIVGAPHDENGQMGTKQAGATYACPLNTEYLGNSHGKDSKWCQKMFVEYEDRLNYNKAPDMTTIVGTDTLDRMGKNGQLLGSAVYSAGVPGGNAVVCAPLLRYRNESARAQGACYLLHNNLELMSTLITCEQKNLDHRERHNTYGACMQGQSAYIDENMLITGVIGARMWTGGVYARSITKSDFDTVLEKYTMSQENAIRPTLQSHAYLGYSVNVGRFGFSHENGKRLTVVSGATRHNQFGAVQFMPFDLEHQNENDLKLNADKFSLEGKTFGSNFGYAIAVLDLNADGFDDLVVSAPMEQRNDKDGQFGGIVYVYFSQGKERPAGESKFVFEKPVVLKHSGYGSQFGLALTRLGNVHGSKRSTSDFAVGAPFANDGAGAVYIYHGNPDRKNFRQKPAQIIIGSALPPSPLGKPIKTFGFSLSGGTDLDANGYPDLVVGAYKSNLVTVLRARPVISVQAGQTTTKEYIDIDSKGRCPSGVATCFDLTLSLIVEGGAAKKHLVDYKNDVFICNLEVLPFAPGIAPRATIRSSHSPHNHTWPCGKNAHTHTQDYVKQIDIPDTASTHDWINPLKFRFTVRIKDEKKPVFPRQGGPLADLNQYPILNKFGSTYEFQKNFDTRCGMDHVCQTDLSLGAEFDNVHFENGQYISKVGEKDHLDIKFEVLNKGEKAYQAHLNLTYDTEELELPRLQSIANLRGITAETGKNFYLVQLGNPLDGGAGGNFVVRFKIMRGRTEGIGRPLQFKAYLNSTSKETNPHDNKWEGEVRLFKEAELELIGMSDPNIVRFGGVPIGTAAMQMEEDIGVMLRHNYTLHNKGPWTVRNVTVEFQWPYQVQSTFRRGKYALYLLDVPTVVNYNVLTGTTDVKQCIVERALEHVNPEEIPLNTRYSVEVNQPRKHHVIKRSVEGDGTPTEGRPITAGLWRISPEKRMEGDVEVDVVSIDCKKGTAKCFTVQCHFDFLDAGSAPVIDFRARLWNATFIEDYSDVEYVELLSTGRILVDHNQGILDDHANNEVSVATLAYPDRPALDETGPIPWSIILWSILAGLIILALIVFCFWRCGFFKRKRHNEPSLHRAELTHEREQWSEM</sequence>
<gene>
    <name evidence="17" type="ORF">MSPICULIGERA_LOCUS18968</name>
</gene>
<keyword evidence="6 13" id="KW-0130">Cell adhesion</keyword>
<feature type="signal peptide" evidence="13">
    <location>
        <begin position="1"/>
        <end position="21"/>
    </location>
</feature>
<dbReference type="GO" id="GO:0007160">
    <property type="term" value="P:cell-matrix adhesion"/>
    <property type="evidence" value="ECO:0007669"/>
    <property type="project" value="TreeGrafter"/>
</dbReference>
<keyword evidence="11" id="KW-0325">Glycoprotein</keyword>
<dbReference type="Gene3D" id="1.20.5.930">
    <property type="entry name" value="Bicelle-embedded integrin alpha(iib) transmembrane segment"/>
    <property type="match status" value="1"/>
</dbReference>
<dbReference type="SUPFAM" id="SSF69179">
    <property type="entry name" value="Integrin domains"/>
    <property type="match status" value="2"/>
</dbReference>
<evidence type="ECO:0000256" key="12">
    <source>
        <dbReference type="PROSITE-ProRule" id="PRU00803"/>
    </source>
</evidence>
<dbReference type="Pfam" id="PF08441">
    <property type="entry name" value="Integrin_A_Ig_1"/>
    <property type="match status" value="1"/>
</dbReference>
<evidence type="ECO:0000256" key="7">
    <source>
        <dbReference type="ARBA" id="ARBA00022989"/>
    </source>
</evidence>
<keyword evidence="3 13" id="KW-0812">Transmembrane</keyword>
<dbReference type="AlphaFoldDB" id="A0AA36D4L3"/>
<feature type="domain" description="Integrin alpha first immunoglubulin-like" evidence="14">
    <location>
        <begin position="505"/>
        <end position="670"/>
    </location>
</feature>
<proteinExistence type="inferred from homology"/>
<keyword evidence="7 13" id="KW-1133">Transmembrane helix</keyword>
<keyword evidence="18" id="KW-1185">Reference proteome</keyword>
<evidence type="ECO:0000256" key="3">
    <source>
        <dbReference type="ARBA" id="ARBA00022692"/>
    </source>
</evidence>
<dbReference type="GO" id="GO:0007229">
    <property type="term" value="P:integrin-mediated signaling pathway"/>
    <property type="evidence" value="ECO:0007669"/>
    <property type="project" value="UniProtKB-KW"/>
</dbReference>
<evidence type="ECO:0000313" key="18">
    <source>
        <dbReference type="Proteomes" id="UP001177023"/>
    </source>
</evidence>
<evidence type="ECO:0000259" key="15">
    <source>
        <dbReference type="Pfam" id="PF20805"/>
    </source>
</evidence>
<dbReference type="PRINTS" id="PR01185">
    <property type="entry name" value="INTEGRINA"/>
</dbReference>
<dbReference type="GO" id="GO:0008305">
    <property type="term" value="C:integrin complex"/>
    <property type="evidence" value="ECO:0007669"/>
    <property type="project" value="InterPro"/>
</dbReference>
<evidence type="ECO:0000256" key="4">
    <source>
        <dbReference type="ARBA" id="ARBA00022729"/>
    </source>
</evidence>
<dbReference type="GO" id="GO:0033627">
    <property type="term" value="P:cell adhesion mediated by integrin"/>
    <property type="evidence" value="ECO:0007669"/>
    <property type="project" value="TreeGrafter"/>
</dbReference>
<dbReference type="Pfam" id="PF20806">
    <property type="entry name" value="Integrin_A_Ig_3"/>
    <property type="match status" value="1"/>
</dbReference>
<dbReference type="InterPro" id="IPR000413">
    <property type="entry name" value="Integrin_alpha"/>
</dbReference>
<evidence type="ECO:0000256" key="13">
    <source>
        <dbReference type="RuleBase" id="RU003762"/>
    </source>
</evidence>
<dbReference type="Pfam" id="PF01839">
    <property type="entry name" value="FG-GAP"/>
    <property type="match status" value="2"/>
</dbReference>
<dbReference type="InterPro" id="IPR028994">
    <property type="entry name" value="Integrin_alpha_N"/>
</dbReference>
<dbReference type="InterPro" id="IPR013519">
    <property type="entry name" value="Int_alpha_beta-p"/>
</dbReference>
<dbReference type="EMBL" id="CATQJA010002662">
    <property type="protein sequence ID" value="CAJ0580785.1"/>
    <property type="molecule type" value="Genomic_DNA"/>
</dbReference>
<dbReference type="SMART" id="SM00191">
    <property type="entry name" value="Int_alpha"/>
    <property type="match status" value="4"/>
</dbReference>
<name>A0AA36D4L3_9BILA</name>
<dbReference type="PROSITE" id="PS00242">
    <property type="entry name" value="INTEGRIN_ALPHA"/>
    <property type="match status" value="1"/>
</dbReference>
<dbReference type="InterPro" id="IPR048285">
    <property type="entry name" value="Integrin_alpha_Ig-like_2"/>
</dbReference>
<dbReference type="Gene3D" id="2.60.40.1460">
    <property type="entry name" value="Integrin domains. Chain A, domain 2"/>
    <property type="match status" value="1"/>
</dbReference>
<accession>A0AA36D4L3</accession>
<evidence type="ECO:0000256" key="5">
    <source>
        <dbReference type="ARBA" id="ARBA00022737"/>
    </source>
</evidence>
<dbReference type="PANTHER" id="PTHR23220">
    <property type="entry name" value="INTEGRIN ALPHA"/>
    <property type="match status" value="1"/>
</dbReference>
<comment type="subcellular location">
    <subcellularLocation>
        <location evidence="1 13">Membrane</location>
        <topology evidence="1 13">Single-pass type I membrane protein</topology>
    </subcellularLocation>
</comment>
<dbReference type="GO" id="GO:0048513">
    <property type="term" value="P:animal organ development"/>
    <property type="evidence" value="ECO:0007669"/>
    <property type="project" value="UniProtKB-ARBA"/>
</dbReference>
<dbReference type="PROSITE" id="PS51470">
    <property type="entry name" value="FG_GAP"/>
    <property type="match status" value="3"/>
</dbReference>
<evidence type="ECO:0000256" key="11">
    <source>
        <dbReference type="ARBA" id="ARBA00023180"/>
    </source>
</evidence>
<evidence type="ECO:0000256" key="9">
    <source>
        <dbReference type="ARBA" id="ARBA00023136"/>
    </source>
</evidence>
<feature type="repeat" description="FG-GAP" evidence="12">
    <location>
        <begin position="458"/>
        <end position="520"/>
    </location>
</feature>